<sequence>MLHYLLFLCLGILAYTYAGYGILITVLAKIRSLLKPARSVIDGNTYTPQVTLLIRAHNKMTCLPAKLQNLYSLNYPADKLSFLFMTEGSTDGSTDWLESLRDDGAQQIMVQGGSKQGGNIPSVNRAMKYVTSPIVIFCDATTQLNSLAIRNLARHFQDERIGAAVGEKRIGNYLHEPAGVWGERLYGTYESYLNRQDAQFHTVVGATSGLLAIRTALYEPVQADTLLDDFLISMRIAGKGYRVTYEPDAYTLERPPFSIEEEQKRTVSIATGRFQSVIRLRHLVNIACYGWLSFQFISRRVLCWAVAPFCLPIIWLINLVLIFPGKSQTSLPLFWVISFVIQCVFYGLAYTGYRLQQKGRRIKALQLPLYITFINVCAIQGFVHFWRDKTSGIWKKTRRSNDIELQTS</sequence>
<feature type="transmembrane region" description="Helical" evidence="4">
    <location>
        <begin position="6"/>
        <end position="28"/>
    </location>
</feature>
<keyword evidence="4" id="KW-1133">Transmembrane helix</keyword>
<evidence type="ECO:0000313" key="7">
    <source>
        <dbReference type="Proteomes" id="UP000219452"/>
    </source>
</evidence>
<dbReference type="RefSeq" id="WP_097130722.1">
    <property type="nucleotide sequence ID" value="NZ_OCNH01000007.1"/>
</dbReference>
<dbReference type="PANTHER" id="PTHR43630:SF1">
    <property type="entry name" value="POLY-BETA-1,6-N-ACETYL-D-GLUCOSAMINE SYNTHASE"/>
    <property type="match status" value="1"/>
</dbReference>
<dbReference type="AlphaFoldDB" id="A0A286GPH1"/>
<dbReference type="EMBL" id="OCNH01000007">
    <property type="protein sequence ID" value="SOD97433.1"/>
    <property type="molecule type" value="Genomic_DNA"/>
</dbReference>
<keyword evidence="2" id="KW-0328">Glycosyltransferase</keyword>
<evidence type="ECO:0000256" key="4">
    <source>
        <dbReference type="SAM" id="Phobius"/>
    </source>
</evidence>
<keyword evidence="3 6" id="KW-0808">Transferase</keyword>
<proteinExistence type="inferred from homology"/>
<evidence type="ECO:0000256" key="2">
    <source>
        <dbReference type="ARBA" id="ARBA00022676"/>
    </source>
</evidence>
<feature type="transmembrane region" description="Helical" evidence="4">
    <location>
        <begin position="301"/>
        <end position="321"/>
    </location>
</feature>
<feature type="transmembrane region" description="Helical" evidence="4">
    <location>
        <begin position="367"/>
        <end position="386"/>
    </location>
</feature>
<evidence type="ECO:0000313" key="6">
    <source>
        <dbReference type="EMBL" id="SOD97433.1"/>
    </source>
</evidence>
<organism evidence="6 7">
    <name type="scientific">Spirosoma fluviale</name>
    <dbReference type="NCBI Taxonomy" id="1597977"/>
    <lineage>
        <taxon>Bacteria</taxon>
        <taxon>Pseudomonadati</taxon>
        <taxon>Bacteroidota</taxon>
        <taxon>Cytophagia</taxon>
        <taxon>Cytophagales</taxon>
        <taxon>Cytophagaceae</taxon>
        <taxon>Spirosoma</taxon>
    </lineage>
</organism>
<dbReference type="Proteomes" id="UP000219452">
    <property type="component" value="Unassembled WGS sequence"/>
</dbReference>
<keyword evidence="4" id="KW-0472">Membrane</keyword>
<evidence type="ECO:0000256" key="1">
    <source>
        <dbReference type="ARBA" id="ARBA00006739"/>
    </source>
</evidence>
<reference evidence="7" key="1">
    <citation type="submission" date="2017-09" db="EMBL/GenBank/DDBJ databases">
        <authorList>
            <person name="Varghese N."/>
            <person name="Submissions S."/>
        </authorList>
    </citation>
    <scope>NUCLEOTIDE SEQUENCE [LARGE SCALE GENOMIC DNA]</scope>
    <source>
        <strain evidence="7">DSM 29961</strain>
    </source>
</reference>
<dbReference type="InterPro" id="IPR001173">
    <property type="entry name" value="Glyco_trans_2-like"/>
</dbReference>
<dbReference type="Pfam" id="PF00535">
    <property type="entry name" value="Glycos_transf_2"/>
    <property type="match status" value="1"/>
</dbReference>
<evidence type="ECO:0000259" key="5">
    <source>
        <dbReference type="Pfam" id="PF00535"/>
    </source>
</evidence>
<comment type="similarity">
    <text evidence="1">Belongs to the glycosyltransferase 2 family.</text>
</comment>
<name>A0A286GPH1_9BACT</name>
<dbReference type="Gene3D" id="3.90.550.10">
    <property type="entry name" value="Spore Coat Polysaccharide Biosynthesis Protein SpsA, Chain A"/>
    <property type="match status" value="1"/>
</dbReference>
<evidence type="ECO:0000256" key="3">
    <source>
        <dbReference type="ARBA" id="ARBA00022679"/>
    </source>
</evidence>
<accession>A0A286GPH1</accession>
<dbReference type="PANTHER" id="PTHR43630">
    <property type="entry name" value="POLY-BETA-1,6-N-ACETYL-D-GLUCOSAMINE SYNTHASE"/>
    <property type="match status" value="1"/>
</dbReference>
<feature type="domain" description="Glycosyltransferase 2-like" evidence="5">
    <location>
        <begin position="54"/>
        <end position="169"/>
    </location>
</feature>
<dbReference type="OrthoDB" id="9766971at2"/>
<keyword evidence="4" id="KW-0812">Transmembrane</keyword>
<keyword evidence="7" id="KW-1185">Reference proteome</keyword>
<protein>
    <submittedName>
        <fullName evidence="6">Glycosyltransferase, catalytic subunit of cellulose synthase and poly-beta-1,6-N-acetylglucosamine synthase</fullName>
    </submittedName>
</protein>
<feature type="transmembrane region" description="Helical" evidence="4">
    <location>
        <begin position="333"/>
        <end position="355"/>
    </location>
</feature>
<gene>
    <name evidence="6" type="ORF">SAMN06269250_5773</name>
</gene>
<dbReference type="SUPFAM" id="SSF53448">
    <property type="entry name" value="Nucleotide-diphospho-sugar transferases"/>
    <property type="match status" value="1"/>
</dbReference>
<dbReference type="GO" id="GO:0016757">
    <property type="term" value="F:glycosyltransferase activity"/>
    <property type="evidence" value="ECO:0007669"/>
    <property type="project" value="UniProtKB-KW"/>
</dbReference>
<dbReference type="InterPro" id="IPR029044">
    <property type="entry name" value="Nucleotide-diphossugar_trans"/>
</dbReference>